<dbReference type="Proteomes" id="UP000094020">
    <property type="component" value="Chromosome 8"/>
</dbReference>
<evidence type="ECO:0000259" key="9">
    <source>
        <dbReference type="PROSITE" id="PS50157"/>
    </source>
</evidence>
<dbReference type="InterPro" id="IPR051059">
    <property type="entry name" value="VerF-like"/>
</dbReference>
<evidence type="ECO:0000256" key="7">
    <source>
        <dbReference type="PROSITE-ProRule" id="PRU00042"/>
    </source>
</evidence>
<keyword evidence="3" id="KW-0677">Repeat</keyword>
<feature type="domain" description="C2H2-type" evidence="9">
    <location>
        <begin position="47"/>
        <end position="75"/>
    </location>
</feature>
<dbReference type="Pfam" id="PF00096">
    <property type="entry name" value="zf-C2H2"/>
    <property type="match status" value="1"/>
</dbReference>
<dbReference type="InterPro" id="IPR007219">
    <property type="entry name" value="XnlR_reg_dom"/>
</dbReference>
<feature type="region of interest" description="Disordered" evidence="8">
    <location>
        <begin position="259"/>
        <end position="298"/>
    </location>
</feature>
<dbReference type="SMART" id="SM00355">
    <property type="entry name" value="ZnF_C2H2"/>
    <property type="match status" value="2"/>
</dbReference>
<dbReference type="GO" id="GO:0000981">
    <property type="term" value="F:DNA-binding transcription factor activity, RNA polymerase II-specific"/>
    <property type="evidence" value="ECO:0007669"/>
    <property type="project" value="InterPro"/>
</dbReference>
<dbReference type="PANTHER" id="PTHR40626:SF11">
    <property type="entry name" value="ZINC FINGER PROTEIN YPR022C"/>
    <property type="match status" value="1"/>
</dbReference>
<feature type="compositionally biased region" description="Polar residues" evidence="8">
    <location>
        <begin position="96"/>
        <end position="113"/>
    </location>
</feature>
<feature type="region of interest" description="Disordered" evidence="8">
    <location>
        <begin position="67"/>
        <end position="118"/>
    </location>
</feature>
<evidence type="ECO:0000256" key="6">
    <source>
        <dbReference type="ARBA" id="ARBA00023242"/>
    </source>
</evidence>
<dbReference type="InterPro" id="IPR013087">
    <property type="entry name" value="Znf_C2H2_type"/>
</dbReference>
<dbReference type="SUPFAM" id="SSF57667">
    <property type="entry name" value="beta-beta-alpha zinc fingers"/>
    <property type="match status" value="1"/>
</dbReference>
<keyword evidence="6" id="KW-0539">Nucleus</keyword>
<dbReference type="CDD" id="cd12148">
    <property type="entry name" value="fungal_TF_MHR"/>
    <property type="match status" value="1"/>
</dbReference>
<evidence type="ECO:0000256" key="5">
    <source>
        <dbReference type="ARBA" id="ARBA00022833"/>
    </source>
</evidence>
<dbReference type="Pfam" id="PF04082">
    <property type="entry name" value="Fungal_trans"/>
    <property type="match status" value="1"/>
</dbReference>
<reference evidence="10" key="1">
    <citation type="submission" date="2013-07" db="EMBL/GenBank/DDBJ databases">
        <authorList>
            <consortium name="The Broad Institute Genome Sequencing Platform"/>
            <person name="Cuomo C."/>
            <person name="Litvintseva A."/>
            <person name="Chen Y."/>
            <person name="Heitman J."/>
            <person name="Sun S."/>
            <person name="Springer D."/>
            <person name="Dromer F."/>
            <person name="Young S.K."/>
            <person name="Zeng Q."/>
            <person name="Gargeya S."/>
            <person name="Fitzgerald M."/>
            <person name="Abouelleil A."/>
            <person name="Alvarado L."/>
            <person name="Berlin A.M."/>
            <person name="Chapman S.B."/>
            <person name="Dewar J."/>
            <person name="Goldberg J."/>
            <person name="Griggs A."/>
            <person name="Gujja S."/>
            <person name="Hansen M."/>
            <person name="Howarth C."/>
            <person name="Imamovic A."/>
            <person name="Larimer J."/>
            <person name="McCowan C."/>
            <person name="Murphy C."/>
            <person name="Pearson M."/>
            <person name="Priest M."/>
            <person name="Roberts A."/>
            <person name="Saif S."/>
            <person name="Shea T."/>
            <person name="Sykes S."/>
            <person name="Wortman J."/>
            <person name="Nusbaum C."/>
            <person name="Birren B."/>
        </authorList>
    </citation>
    <scope>NUCLEOTIDE SEQUENCE</scope>
    <source>
        <strain evidence="10">CBS 10737</strain>
    </source>
</reference>
<dbReference type="GO" id="GO:0008270">
    <property type="term" value="F:zinc ion binding"/>
    <property type="evidence" value="ECO:0007669"/>
    <property type="project" value="UniProtKB-KW"/>
</dbReference>
<dbReference type="GeneID" id="30172951"/>
<dbReference type="KEGG" id="kpin:30172951"/>
<organism evidence="10 11">
    <name type="scientific">Kwoniella pini CBS 10737</name>
    <dbReference type="NCBI Taxonomy" id="1296096"/>
    <lineage>
        <taxon>Eukaryota</taxon>
        <taxon>Fungi</taxon>
        <taxon>Dikarya</taxon>
        <taxon>Basidiomycota</taxon>
        <taxon>Agaricomycotina</taxon>
        <taxon>Tremellomycetes</taxon>
        <taxon>Tremellales</taxon>
        <taxon>Cryptococcaceae</taxon>
        <taxon>Kwoniella</taxon>
    </lineage>
</organism>
<name>A0AAJ8L955_9TREE</name>
<dbReference type="RefSeq" id="XP_070059288.1">
    <property type="nucleotide sequence ID" value="XM_070203187.1"/>
</dbReference>
<evidence type="ECO:0000256" key="2">
    <source>
        <dbReference type="ARBA" id="ARBA00022723"/>
    </source>
</evidence>
<reference evidence="10" key="2">
    <citation type="submission" date="2024-02" db="EMBL/GenBank/DDBJ databases">
        <title>Comparative genomics of Cryptococcus and Kwoniella reveals pathogenesis evolution and contrasting modes of karyotype evolution via chromosome fusion or intercentromeric recombination.</title>
        <authorList>
            <person name="Coelho M.A."/>
            <person name="David-Palma M."/>
            <person name="Shea T."/>
            <person name="Bowers K."/>
            <person name="McGinley-Smith S."/>
            <person name="Mohammad A.W."/>
            <person name="Gnirke A."/>
            <person name="Yurkov A.M."/>
            <person name="Nowrousian M."/>
            <person name="Sun S."/>
            <person name="Cuomo C.A."/>
            <person name="Heitman J."/>
        </authorList>
    </citation>
    <scope>NUCLEOTIDE SEQUENCE</scope>
    <source>
        <strain evidence="10">CBS 10737</strain>
    </source>
</reference>
<evidence type="ECO:0000313" key="10">
    <source>
        <dbReference type="EMBL" id="WWC71803.1"/>
    </source>
</evidence>
<protein>
    <recommendedName>
        <fullName evidence="9">C2H2-type domain-containing protein</fullName>
    </recommendedName>
</protein>
<evidence type="ECO:0000256" key="1">
    <source>
        <dbReference type="ARBA" id="ARBA00004123"/>
    </source>
</evidence>
<dbReference type="GO" id="GO:0006351">
    <property type="term" value="P:DNA-templated transcription"/>
    <property type="evidence" value="ECO:0007669"/>
    <property type="project" value="InterPro"/>
</dbReference>
<keyword evidence="5" id="KW-0862">Zinc</keyword>
<accession>A0AAJ8L955</accession>
<dbReference type="GO" id="GO:0005634">
    <property type="term" value="C:nucleus"/>
    <property type="evidence" value="ECO:0007669"/>
    <property type="project" value="UniProtKB-SubCell"/>
</dbReference>
<comment type="subcellular location">
    <subcellularLocation>
        <location evidence="1">Nucleus</location>
    </subcellularLocation>
</comment>
<dbReference type="AlphaFoldDB" id="A0AAJ8L955"/>
<dbReference type="InterPro" id="IPR036236">
    <property type="entry name" value="Znf_C2H2_sf"/>
</dbReference>
<evidence type="ECO:0000313" key="11">
    <source>
        <dbReference type="Proteomes" id="UP000094020"/>
    </source>
</evidence>
<dbReference type="Gene3D" id="3.30.160.60">
    <property type="entry name" value="Classic Zinc Finger"/>
    <property type="match status" value="1"/>
</dbReference>
<gene>
    <name evidence="10" type="ORF">I206_105762</name>
</gene>
<evidence type="ECO:0000256" key="4">
    <source>
        <dbReference type="ARBA" id="ARBA00022771"/>
    </source>
</evidence>
<evidence type="ECO:0000256" key="3">
    <source>
        <dbReference type="ARBA" id="ARBA00022737"/>
    </source>
</evidence>
<keyword evidence="11" id="KW-1185">Reference proteome</keyword>
<dbReference type="PROSITE" id="PS50157">
    <property type="entry name" value="ZINC_FINGER_C2H2_2"/>
    <property type="match status" value="2"/>
</dbReference>
<dbReference type="PROSITE" id="PS00028">
    <property type="entry name" value="ZINC_FINGER_C2H2_1"/>
    <property type="match status" value="1"/>
</dbReference>
<evidence type="ECO:0000256" key="8">
    <source>
        <dbReference type="SAM" id="MobiDB-lite"/>
    </source>
</evidence>
<dbReference type="GO" id="GO:0000978">
    <property type="term" value="F:RNA polymerase II cis-regulatory region sequence-specific DNA binding"/>
    <property type="evidence" value="ECO:0007669"/>
    <property type="project" value="InterPro"/>
</dbReference>
<keyword evidence="4 7" id="KW-0863">Zinc-finger</keyword>
<feature type="domain" description="C2H2-type" evidence="9">
    <location>
        <begin position="20"/>
        <end position="47"/>
    </location>
</feature>
<feature type="compositionally biased region" description="Polar residues" evidence="8">
    <location>
        <begin position="264"/>
        <end position="290"/>
    </location>
</feature>
<feature type="compositionally biased region" description="Polar residues" evidence="8">
    <location>
        <begin position="67"/>
        <end position="87"/>
    </location>
</feature>
<sequence length="865" mass="97561">MSPTQISPDQRAISGNSKVYACTKCPKVYGRRDYLERHALNHDRPRSVCMKCGKGFARPDVLRKHQTTTCSGAGNPSFNEGTDNTSTPRKRRRRSSLNTAAYSSNSPNTMSQPSREEVDTAEQMALWPTSTATPRPHFNHSDSSLSIDPTLGMTSTGQDWSMTRTTQHPVTNIDIPPESFRQLDNDAVGNYHENVPAGEGDGTTIIAGEEFNWNTPVQTGDNMDDLLSWLFNPSPNDNPLSLNSDNIPIENPPYVMEFDDPIEGTNTLSPNTQSLNSQSQRTLHSLSQRPPSRMRSTYPKDYIPRVAPQAPSQNIYPDLSERWSTWEPWQAPSKRDIIDEEARASMLALFDSTARRDLMAPSFSLQQMRLYLELYFMHFAPLYPIIHQASLPYRKLPPDLLLAMICVGTAFANDPDGLEMASKVHKHLRNRVFDMVEDEPIASVSSLQTVLLLNHFARSFCSLKQHDVAQIFHSPIINLARQSGMLLPNYDRKLLNTLDDPMACWLEWVDEEERKRLGWFSFMMDTENAALYRGFLLIHCYLIDIDLPDADEIWESSNPLIWNKNLNNYPRPPSFRNALRELAGRGSIAPNLTKFHLWMLLHGLHCVQWTLLWRDLGDLSMVHVSKITSWKDSLRVAFDTWRTHIEEHYGPNPNSVSVQVQEHPMVSAGIPFSHLGTVLLLSDSEQIRIFAGTKKIAGRPISPGEWAAANIYVNSWAKSQDGAYCCHGALRLLAHVFRGSSEIKFQRTSMVPWCVYIASLIVWSYASALDGLDSLQAPFIIITPSSRVGHLDHQVRIEPSLAQRSAIEYLDNFLSCEHPFALPSVKDKNKCAGIVAYTAYLAGTLNRGVMEECRTVLLGLLTEHV</sequence>
<keyword evidence="2" id="KW-0479">Metal-binding</keyword>
<dbReference type="EMBL" id="CP144526">
    <property type="protein sequence ID" value="WWC71803.1"/>
    <property type="molecule type" value="Genomic_DNA"/>
</dbReference>
<dbReference type="PANTHER" id="PTHR40626">
    <property type="entry name" value="MIP31509P"/>
    <property type="match status" value="1"/>
</dbReference>
<dbReference type="GO" id="GO:0000785">
    <property type="term" value="C:chromatin"/>
    <property type="evidence" value="ECO:0007669"/>
    <property type="project" value="TreeGrafter"/>
</dbReference>
<proteinExistence type="predicted"/>